<accession>A0ABV0MWK9</accession>
<keyword evidence="2" id="KW-1185">Reference proteome</keyword>
<name>A0ABV0MWK9_9TELE</name>
<sequence length="121" mass="13057">MIKGSSMCFCFIFQTGLRDQKDIGSTGILKRASPTLCLGTVRQLPGSSISLDIRNPGKQAELANSFRAAQGQNVPQAQRQPLPSSHIPVIEVPGGCTVTKLFFPLIVCDCDVVDIRKSPKN</sequence>
<evidence type="ECO:0000313" key="2">
    <source>
        <dbReference type="Proteomes" id="UP001476798"/>
    </source>
</evidence>
<proteinExistence type="predicted"/>
<protein>
    <submittedName>
        <fullName evidence="1">Uncharacterized protein</fullName>
    </submittedName>
</protein>
<organism evidence="1 2">
    <name type="scientific">Goodea atripinnis</name>
    <dbReference type="NCBI Taxonomy" id="208336"/>
    <lineage>
        <taxon>Eukaryota</taxon>
        <taxon>Metazoa</taxon>
        <taxon>Chordata</taxon>
        <taxon>Craniata</taxon>
        <taxon>Vertebrata</taxon>
        <taxon>Euteleostomi</taxon>
        <taxon>Actinopterygii</taxon>
        <taxon>Neopterygii</taxon>
        <taxon>Teleostei</taxon>
        <taxon>Neoteleostei</taxon>
        <taxon>Acanthomorphata</taxon>
        <taxon>Ovalentaria</taxon>
        <taxon>Atherinomorphae</taxon>
        <taxon>Cyprinodontiformes</taxon>
        <taxon>Goodeidae</taxon>
        <taxon>Goodea</taxon>
    </lineage>
</organism>
<dbReference type="EMBL" id="JAHRIO010012475">
    <property type="protein sequence ID" value="MEQ2162778.1"/>
    <property type="molecule type" value="Genomic_DNA"/>
</dbReference>
<gene>
    <name evidence="1" type="ORF">GOODEAATRI_023261</name>
</gene>
<reference evidence="1 2" key="1">
    <citation type="submission" date="2021-06" db="EMBL/GenBank/DDBJ databases">
        <authorList>
            <person name="Palmer J.M."/>
        </authorList>
    </citation>
    <scope>NUCLEOTIDE SEQUENCE [LARGE SCALE GENOMIC DNA]</scope>
    <source>
        <strain evidence="1 2">GA_2019</strain>
        <tissue evidence="1">Muscle</tissue>
    </source>
</reference>
<comment type="caution">
    <text evidence="1">The sequence shown here is derived from an EMBL/GenBank/DDBJ whole genome shotgun (WGS) entry which is preliminary data.</text>
</comment>
<evidence type="ECO:0000313" key="1">
    <source>
        <dbReference type="EMBL" id="MEQ2162778.1"/>
    </source>
</evidence>
<dbReference type="Proteomes" id="UP001476798">
    <property type="component" value="Unassembled WGS sequence"/>
</dbReference>